<proteinExistence type="predicted"/>
<evidence type="ECO:0000313" key="3">
    <source>
        <dbReference type="Proteomes" id="UP000664417"/>
    </source>
</evidence>
<dbReference type="EMBL" id="JAFREP010000008">
    <property type="protein sequence ID" value="MBO1319207.1"/>
    <property type="molecule type" value="Genomic_DNA"/>
</dbReference>
<dbReference type="Proteomes" id="UP000664417">
    <property type="component" value="Unassembled WGS sequence"/>
</dbReference>
<dbReference type="Pfam" id="PF26154">
    <property type="entry name" value="DUF8042"/>
    <property type="match status" value="1"/>
</dbReference>
<name>A0A8J7Q2A5_9BACT</name>
<dbReference type="InterPro" id="IPR058355">
    <property type="entry name" value="DUF8042"/>
</dbReference>
<dbReference type="RefSeq" id="WP_207859025.1">
    <property type="nucleotide sequence ID" value="NZ_JAFREP010000008.1"/>
</dbReference>
<gene>
    <name evidence="2" type="ORF">J3U88_12115</name>
</gene>
<keyword evidence="3" id="KW-1185">Reference proteome</keyword>
<evidence type="ECO:0000259" key="1">
    <source>
        <dbReference type="Pfam" id="PF26154"/>
    </source>
</evidence>
<organism evidence="2 3">
    <name type="scientific">Acanthopleuribacter pedis</name>
    <dbReference type="NCBI Taxonomy" id="442870"/>
    <lineage>
        <taxon>Bacteria</taxon>
        <taxon>Pseudomonadati</taxon>
        <taxon>Acidobacteriota</taxon>
        <taxon>Holophagae</taxon>
        <taxon>Acanthopleuribacterales</taxon>
        <taxon>Acanthopleuribacteraceae</taxon>
        <taxon>Acanthopleuribacter</taxon>
    </lineage>
</organism>
<protein>
    <recommendedName>
        <fullName evidence="1">DUF8042 domain-containing protein</fullName>
    </recommendedName>
</protein>
<dbReference type="AlphaFoldDB" id="A0A8J7Q2A5"/>
<sequence length="208" mass="23448">MLTLQVFGGDQHQMDVTEENTLLDVLMHAQAHVWGESQRLTKIEIDGEVLETLDEAALIAIPARDQTVTVWLEKNEMTQDIGQLIEEAAAYLNRLESGFAELAELFRGQGTKQQFQMMTDAMVGLTTILELVQTLFSNEGVPDELVEAFKAFLGELNEKSLELTEAQESEDLTLIADILEYEFVDVIQLLKQHLEHVTPYIKQTTPDP</sequence>
<feature type="domain" description="DUF8042" evidence="1">
    <location>
        <begin position="83"/>
        <end position="196"/>
    </location>
</feature>
<reference evidence="2" key="1">
    <citation type="submission" date="2021-03" db="EMBL/GenBank/DDBJ databases">
        <authorList>
            <person name="Wang G."/>
        </authorList>
    </citation>
    <scope>NUCLEOTIDE SEQUENCE</scope>
    <source>
        <strain evidence="2">KCTC 12899</strain>
    </source>
</reference>
<comment type="caution">
    <text evidence="2">The sequence shown here is derived from an EMBL/GenBank/DDBJ whole genome shotgun (WGS) entry which is preliminary data.</text>
</comment>
<evidence type="ECO:0000313" key="2">
    <source>
        <dbReference type="EMBL" id="MBO1319207.1"/>
    </source>
</evidence>
<accession>A0A8J7Q2A5</accession>